<evidence type="ECO:0000313" key="2">
    <source>
        <dbReference type="Proteomes" id="UP000198683"/>
    </source>
</evidence>
<keyword evidence="2" id="KW-1185">Reference proteome</keyword>
<dbReference type="Proteomes" id="UP000198683">
    <property type="component" value="Unassembled WGS sequence"/>
</dbReference>
<dbReference type="STRING" id="683260.SAMN05421874_114184"/>
<accession>A0A1G9GQQ5</accession>
<name>A0A1G9GQQ5_9ACTN</name>
<reference evidence="1 2" key="1">
    <citation type="submission" date="2016-10" db="EMBL/GenBank/DDBJ databases">
        <authorList>
            <person name="de Groot N.N."/>
        </authorList>
    </citation>
    <scope>NUCLEOTIDE SEQUENCE [LARGE SCALE GENOMIC DNA]</scope>
    <source>
        <strain evidence="1 2">CGMCC 4.5681</strain>
    </source>
</reference>
<protein>
    <submittedName>
        <fullName evidence="1">Uncharacterized protein</fullName>
    </submittedName>
</protein>
<gene>
    <name evidence="1" type="ORF">SAMN05421874_114184</name>
</gene>
<evidence type="ECO:0000313" key="1">
    <source>
        <dbReference type="EMBL" id="SDL02968.1"/>
    </source>
</evidence>
<dbReference type="EMBL" id="FNFB01000014">
    <property type="protein sequence ID" value="SDL02968.1"/>
    <property type="molecule type" value="Genomic_DNA"/>
</dbReference>
<dbReference type="AlphaFoldDB" id="A0A1G9GQQ5"/>
<organism evidence="1 2">
    <name type="scientific">Nonomuraea maritima</name>
    <dbReference type="NCBI Taxonomy" id="683260"/>
    <lineage>
        <taxon>Bacteria</taxon>
        <taxon>Bacillati</taxon>
        <taxon>Actinomycetota</taxon>
        <taxon>Actinomycetes</taxon>
        <taxon>Streptosporangiales</taxon>
        <taxon>Streptosporangiaceae</taxon>
        <taxon>Nonomuraea</taxon>
    </lineage>
</organism>
<sequence length="99" mass="11058">MLAFGHPVDDSLVSLQKRFAQSLDRRGVGAFESWARDRWYVSLMHFAAPVTNPKAIVAWCDEHADVRMGLAEIKAAEIVQPVHTGVGIRMETLERAILV</sequence>
<proteinExistence type="predicted"/>